<evidence type="ECO:0000256" key="2">
    <source>
        <dbReference type="ARBA" id="ARBA00023125"/>
    </source>
</evidence>
<name>A0A085WUZ5_9BACT</name>
<reference evidence="6 7" key="1">
    <citation type="submission" date="2014-04" db="EMBL/GenBank/DDBJ databases">
        <title>Genome assembly of Hyalangium minutum DSM 14724.</title>
        <authorList>
            <person name="Sharma G."/>
            <person name="Subramanian S."/>
        </authorList>
    </citation>
    <scope>NUCLEOTIDE SEQUENCE [LARGE SCALE GENOMIC DNA]</scope>
    <source>
        <strain evidence="6 7">DSM 14724</strain>
    </source>
</reference>
<dbReference type="PANTHER" id="PTHR43537:SF5">
    <property type="entry name" value="UXU OPERON TRANSCRIPTIONAL REGULATOR"/>
    <property type="match status" value="1"/>
</dbReference>
<dbReference type="EMBL" id="JMCB01000002">
    <property type="protein sequence ID" value="KFE71508.1"/>
    <property type="molecule type" value="Genomic_DNA"/>
</dbReference>
<keyword evidence="3" id="KW-0804">Transcription</keyword>
<organism evidence="6 7">
    <name type="scientific">Hyalangium minutum</name>
    <dbReference type="NCBI Taxonomy" id="394096"/>
    <lineage>
        <taxon>Bacteria</taxon>
        <taxon>Pseudomonadati</taxon>
        <taxon>Myxococcota</taxon>
        <taxon>Myxococcia</taxon>
        <taxon>Myxococcales</taxon>
        <taxon>Cystobacterineae</taxon>
        <taxon>Archangiaceae</taxon>
        <taxon>Hyalangium</taxon>
    </lineage>
</organism>
<comment type="caution">
    <text evidence="6">The sequence shown here is derived from an EMBL/GenBank/DDBJ whole genome shotgun (WGS) entry which is preliminary data.</text>
</comment>
<dbReference type="GO" id="GO:0003700">
    <property type="term" value="F:DNA-binding transcription factor activity"/>
    <property type="evidence" value="ECO:0007669"/>
    <property type="project" value="InterPro"/>
</dbReference>
<dbReference type="PROSITE" id="PS50949">
    <property type="entry name" value="HTH_GNTR"/>
    <property type="match status" value="1"/>
</dbReference>
<dbReference type="Proteomes" id="UP000028725">
    <property type="component" value="Unassembled WGS sequence"/>
</dbReference>
<dbReference type="InterPro" id="IPR036388">
    <property type="entry name" value="WH-like_DNA-bd_sf"/>
</dbReference>
<dbReference type="Pfam" id="PF00392">
    <property type="entry name" value="GntR"/>
    <property type="match status" value="1"/>
</dbReference>
<evidence type="ECO:0000313" key="6">
    <source>
        <dbReference type="EMBL" id="KFE71508.1"/>
    </source>
</evidence>
<evidence type="ECO:0000313" key="7">
    <source>
        <dbReference type="Proteomes" id="UP000028725"/>
    </source>
</evidence>
<dbReference type="CDD" id="cd07377">
    <property type="entry name" value="WHTH_GntR"/>
    <property type="match status" value="1"/>
</dbReference>
<evidence type="ECO:0000256" key="3">
    <source>
        <dbReference type="ARBA" id="ARBA00023163"/>
    </source>
</evidence>
<protein>
    <recommendedName>
        <fullName evidence="5">HTH gntR-type domain-containing protein</fullName>
    </recommendedName>
</protein>
<proteinExistence type="predicted"/>
<gene>
    <name evidence="6" type="ORF">DB31_3638</name>
</gene>
<dbReference type="SUPFAM" id="SSF46785">
    <property type="entry name" value="Winged helix' DNA-binding domain"/>
    <property type="match status" value="1"/>
</dbReference>
<keyword evidence="7" id="KW-1185">Reference proteome</keyword>
<dbReference type="GO" id="GO:0003677">
    <property type="term" value="F:DNA binding"/>
    <property type="evidence" value="ECO:0007669"/>
    <property type="project" value="UniProtKB-KW"/>
</dbReference>
<feature type="region of interest" description="Disordered" evidence="4">
    <location>
        <begin position="393"/>
        <end position="442"/>
    </location>
</feature>
<evidence type="ECO:0000256" key="4">
    <source>
        <dbReference type="SAM" id="MobiDB-lite"/>
    </source>
</evidence>
<feature type="region of interest" description="Disordered" evidence="4">
    <location>
        <begin position="351"/>
        <end position="379"/>
    </location>
</feature>
<sequence>MAEMERMGFVAHIEEDLERTISQGRLPASGFLPSESLLARQYGVSRTTVREALLRLAARGLVVQHPGRKTRAVAMDVAVTLENLSVALHAEGPAHPERRRLLEGYLELKREMTVELLSACCERATQADLETLQDACFMLREEARWKGRPGWVEREFNLLRQAAIFSGRPGHFLLIQSLERSFWGMSGRLLPHLDGEAICGWAHAAFSALHDKDVQALKHQLAPLLQACDERLLRGLSALQDAARPHMIPLGPTELPRKQPSQEAPFPDQNSRPDVARYESSTGALFGEPRIGPETATTNPLLVEEVQELHSDLAAATGESVLAKEAQEVHTELEAVTCEPSLEQVQKVHAERESARSEPVSDAQIQEAHTEPGTATGEVPAEFGANLSACWTGSDKKRSAGVPPPASVPCGLGCPSSDTELGRAVSPAGDEEGEIGAVSEKP</sequence>
<dbReference type="InterPro" id="IPR036390">
    <property type="entry name" value="WH_DNA-bd_sf"/>
</dbReference>
<dbReference type="PANTHER" id="PTHR43537">
    <property type="entry name" value="TRANSCRIPTIONAL REGULATOR, GNTR FAMILY"/>
    <property type="match status" value="1"/>
</dbReference>
<feature type="domain" description="HTH gntR-type" evidence="5">
    <location>
        <begin position="7"/>
        <end position="75"/>
    </location>
</feature>
<dbReference type="SMART" id="SM00345">
    <property type="entry name" value="HTH_GNTR"/>
    <property type="match status" value="1"/>
</dbReference>
<evidence type="ECO:0000256" key="1">
    <source>
        <dbReference type="ARBA" id="ARBA00023015"/>
    </source>
</evidence>
<evidence type="ECO:0000259" key="5">
    <source>
        <dbReference type="PROSITE" id="PS50949"/>
    </source>
</evidence>
<dbReference type="Gene3D" id="1.10.10.10">
    <property type="entry name" value="Winged helix-like DNA-binding domain superfamily/Winged helix DNA-binding domain"/>
    <property type="match status" value="1"/>
</dbReference>
<dbReference type="PRINTS" id="PR00035">
    <property type="entry name" value="HTHGNTR"/>
</dbReference>
<keyword evidence="1" id="KW-0805">Transcription regulation</keyword>
<dbReference type="AlphaFoldDB" id="A0A085WUZ5"/>
<keyword evidence="2" id="KW-0238">DNA-binding</keyword>
<dbReference type="STRING" id="394096.DB31_3638"/>
<dbReference type="InterPro" id="IPR000524">
    <property type="entry name" value="Tscrpt_reg_HTH_GntR"/>
</dbReference>
<feature type="region of interest" description="Disordered" evidence="4">
    <location>
        <begin position="247"/>
        <end position="275"/>
    </location>
</feature>
<accession>A0A085WUZ5</accession>